<proteinExistence type="predicted"/>
<evidence type="ECO:0000256" key="1">
    <source>
        <dbReference type="SAM" id="MobiDB-lite"/>
    </source>
</evidence>
<name>A0AAW0PJ38_9GOBI</name>
<gene>
    <name evidence="2" type="ORF">WMY93_006245</name>
</gene>
<dbReference type="PANTHER" id="PTHR35617">
    <property type="entry name" value="PHAGE_INTEGRASE DOMAIN-CONTAINING PROTEIN"/>
    <property type="match status" value="1"/>
</dbReference>
<keyword evidence="3" id="KW-1185">Reference proteome</keyword>
<sequence>MAVSWLNHSRPESRRVFSQRGKHDCGWWSCFPGPSPLAPGVFSHREGSMTAVYGAASPEPRRDRSSGALACVSPREGREHEGGSTILPPQSPGPGPAARVFEAAIPSANLFSRIEQKRRAPPAVFLFGAMTDAVVVKRTASPDATSGRVLIGPDPYVGLELREAVPRGSFCRPVPEGDYGFYVTDMPLYIDLCVVFHARSVLHNHMCIMLHCKGFRGYTARTHPLVKRFLRGALRSRPPLRRAPPCWELQVVLDGLSGPPFEPLERAEMDCLSIKTAILLALASAKQAGDLCALSVHPTCLSFGAEDGLWELWPNPAFLPKVVTSAFRSRVIRIRPFFPPPHSSELDAQRHLLCPVRALRCYIERTAGFRRTDQLFVAFGARSRGAPLSSQRFAHWICRAVHMAYEAQGQLPLRGYGPIQREVWQRPRRFCEAFRWRTFV</sequence>
<dbReference type="Proteomes" id="UP001460270">
    <property type="component" value="Unassembled WGS sequence"/>
</dbReference>
<organism evidence="2 3">
    <name type="scientific">Mugilogobius chulae</name>
    <name type="common">yellowstripe goby</name>
    <dbReference type="NCBI Taxonomy" id="88201"/>
    <lineage>
        <taxon>Eukaryota</taxon>
        <taxon>Metazoa</taxon>
        <taxon>Chordata</taxon>
        <taxon>Craniata</taxon>
        <taxon>Vertebrata</taxon>
        <taxon>Euteleostomi</taxon>
        <taxon>Actinopterygii</taxon>
        <taxon>Neopterygii</taxon>
        <taxon>Teleostei</taxon>
        <taxon>Neoteleostei</taxon>
        <taxon>Acanthomorphata</taxon>
        <taxon>Gobiaria</taxon>
        <taxon>Gobiiformes</taxon>
        <taxon>Gobioidei</taxon>
        <taxon>Gobiidae</taxon>
        <taxon>Gobionellinae</taxon>
        <taxon>Mugilogobius</taxon>
    </lineage>
</organism>
<reference evidence="3" key="1">
    <citation type="submission" date="2024-04" db="EMBL/GenBank/DDBJ databases">
        <title>Salinicola lusitanus LLJ914,a marine bacterium isolated from the Okinawa Trough.</title>
        <authorList>
            <person name="Li J."/>
        </authorList>
    </citation>
    <scope>NUCLEOTIDE SEQUENCE [LARGE SCALE GENOMIC DNA]</scope>
</reference>
<evidence type="ECO:0000313" key="2">
    <source>
        <dbReference type="EMBL" id="KAK7929850.1"/>
    </source>
</evidence>
<dbReference type="AlphaFoldDB" id="A0AAW0PJ38"/>
<comment type="caution">
    <text evidence="2">The sequence shown here is derived from an EMBL/GenBank/DDBJ whole genome shotgun (WGS) entry which is preliminary data.</text>
</comment>
<feature type="region of interest" description="Disordered" evidence="1">
    <location>
        <begin position="73"/>
        <end position="96"/>
    </location>
</feature>
<accession>A0AAW0PJ38</accession>
<dbReference type="EMBL" id="JBBPFD010000004">
    <property type="protein sequence ID" value="KAK7929850.1"/>
    <property type="molecule type" value="Genomic_DNA"/>
</dbReference>
<evidence type="ECO:0000313" key="3">
    <source>
        <dbReference type="Proteomes" id="UP001460270"/>
    </source>
</evidence>
<dbReference type="PANTHER" id="PTHR35617:SF3">
    <property type="entry name" value="CORE-BINDING (CB) DOMAIN-CONTAINING PROTEIN"/>
    <property type="match status" value="1"/>
</dbReference>
<protein>
    <submittedName>
        <fullName evidence="2">Uncharacterized protein</fullName>
    </submittedName>
</protein>